<dbReference type="Pfam" id="PF02875">
    <property type="entry name" value="Mur_ligase_C"/>
    <property type="match status" value="1"/>
</dbReference>
<dbReference type="EMBL" id="JBHLTP010000004">
    <property type="protein sequence ID" value="MFC0523293.1"/>
    <property type="molecule type" value="Genomic_DNA"/>
</dbReference>
<dbReference type="Gene3D" id="3.30.470.20">
    <property type="entry name" value="ATP-grasp fold, B domain"/>
    <property type="match status" value="1"/>
</dbReference>
<sequence length="763" mass="87185">MTYAQIGEQNNKILSRFFVAAKPIPECTIKGDVREKGVYRQMTLIGMLHHRKDPETVIKSYAYAIVAKAEGADFIYFTPSMVHFGSETISGLVYEDGKWKPRRTRFPDVIYNTGSPEKLSKAMDVLRKLKEKVPFTTHSIGNKWRVNERLKEAGDFAQYLIPSKVVKTPKELLHFMEAFSDVVVKPVDGRKGQDIYYITKEQLHFIVNQSSHEERWNLASFINRMTDLLSEKAYIVQPYIRSRTKSGLAYDFRIHVQKDGAGKWVNTAIYPRIAPEGTIITNINNGGYTNYLDPFLHQEFQQEAFNIKKTLEYFGLALARHLDELQMVQYQEVIDEIGIDVGLDTQRKLWIYEVNWRPGCPPTFYLEMDVVRNTILYAMYLAQYQEKIKREILAFKQKKMKKRDIPIIAVTGSAGKTTTKSFLASVLSTRWNVFESKDYWNTTEHTQKHAEEISHNHEAVVLEYGMAYPGVITEHCSIIQPNISIVTNIGMAHIGNFDGDVKGIAHAKSELIHGMKQDGLLVINKDNEHSQLLEMDQFKGRIITTGIYKDADYRASRIAYADNGMTFSMELQHEEHELFIPIFGEHHVYNAMNAVAIADQLGFSPIEIKSGLLFKKPPRRMTMYHLNRNMTMIDDTVHSHPQAVMAAVDVLANIAKGRTIAILGQMRELGDLRDAQYQHIGEYVAEKNIDMVVTYGYRADAIGIAAKAAGIKEEMILHFLDKEKMHEALMERLQDNDTILVKGASKTHMFDTVKFLSDTIGEV</sequence>
<protein>
    <submittedName>
        <fullName evidence="6">YheC/YheD family protein</fullName>
    </submittedName>
</protein>
<evidence type="ECO:0000313" key="7">
    <source>
        <dbReference type="Proteomes" id="UP001589836"/>
    </source>
</evidence>
<evidence type="ECO:0000313" key="6">
    <source>
        <dbReference type="EMBL" id="MFC0523293.1"/>
    </source>
</evidence>
<dbReference type="Proteomes" id="UP001589836">
    <property type="component" value="Unassembled WGS sequence"/>
</dbReference>
<dbReference type="InterPro" id="IPR026838">
    <property type="entry name" value="YheC/D"/>
</dbReference>
<dbReference type="InterPro" id="IPR036615">
    <property type="entry name" value="Mur_ligase_C_dom_sf"/>
</dbReference>
<evidence type="ECO:0000259" key="4">
    <source>
        <dbReference type="Pfam" id="PF02875"/>
    </source>
</evidence>
<feature type="domain" description="Mur ligase C-terminal" evidence="4">
    <location>
        <begin position="619"/>
        <end position="744"/>
    </location>
</feature>
<reference evidence="6 7" key="1">
    <citation type="submission" date="2024-09" db="EMBL/GenBank/DDBJ databases">
        <authorList>
            <person name="Sun Q."/>
            <person name="Mori K."/>
        </authorList>
    </citation>
    <scope>NUCLEOTIDE SEQUENCE [LARGE SCALE GENOMIC DNA]</scope>
    <source>
        <strain evidence="6 7">NCAIM B.02529</strain>
    </source>
</reference>
<proteinExistence type="predicted"/>
<accession>A0ABV6LLV1</accession>
<evidence type="ECO:0000259" key="5">
    <source>
        <dbReference type="Pfam" id="PF08245"/>
    </source>
</evidence>
<dbReference type="InterPro" id="IPR036565">
    <property type="entry name" value="Mur-like_cat_sf"/>
</dbReference>
<dbReference type="Gene3D" id="3.90.190.20">
    <property type="entry name" value="Mur ligase, C-terminal domain"/>
    <property type="match status" value="1"/>
</dbReference>
<dbReference type="SUPFAM" id="SSF53244">
    <property type="entry name" value="MurD-like peptide ligases, peptide-binding domain"/>
    <property type="match status" value="1"/>
</dbReference>
<keyword evidence="3" id="KW-0067">ATP-binding</keyword>
<keyword evidence="1" id="KW-0436">Ligase</keyword>
<dbReference type="Gene3D" id="3.40.50.20">
    <property type="match status" value="1"/>
</dbReference>
<gene>
    <name evidence="6" type="ORF">ACFFGV_06820</name>
</gene>
<dbReference type="PANTHER" id="PTHR43024">
    <property type="entry name" value="UDP-N-ACETYLMURAMOYL-TRIPEPTIDE--D-ALANYL-D-ALANINE LIGASE"/>
    <property type="match status" value="1"/>
</dbReference>
<dbReference type="PANTHER" id="PTHR43024:SF1">
    <property type="entry name" value="UDP-N-ACETYLMURAMOYL-TRIPEPTIDE--D-ALANYL-D-ALANINE LIGASE"/>
    <property type="match status" value="1"/>
</dbReference>
<organism evidence="6 7">
    <name type="scientific">Pontibacillus salicampi</name>
    <dbReference type="NCBI Taxonomy" id="1449801"/>
    <lineage>
        <taxon>Bacteria</taxon>
        <taxon>Bacillati</taxon>
        <taxon>Bacillota</taxon>
        <taxon>Bacilli</taxon>
        <taxon>Bacillales</taxon>
        <taxon>Bacillaceae</taxon>
        <taxon>Pontibacillus</taxon>
    </lineage>
</organism>
<evidence type="ECO:0000256" key="1">
    <source>
        <dbReference type="ARBA" id="ARBA00022598"/>
    </source>
</evidence>
<dbReference type="Gene3D" id="3.40.1190.10">
    <property type="entry name" value="Mur-like, catalytic domain"/>
    <property type="match status" value="1"/>
</dbReference>
<name>A0ABV6LLV1_9BACI</name>
<dbReference type="InterPro" id="IPR013815">
    <property type="entry name" value="ATP_grasp_subdomain_1"/>
</dbReference>
<comment type="caution">
    <text evidence="6">The sequence shown here is derived from an EMBL/GenBank/DDBJ whole genome shotgun (WGS) entry which is preliminary data.</text>
</comment>
<dbReference type="Pfam" id="PF14398">
    <property type="entry name" value="ATPgrasp_YheCD"/>
    <property type="match status" value="1"/>
</dbReference>
<dbReference type="Pfam" id="PF08245">
    <property type="entry name" value="Mur_ligase_M"/>
    <property type="match status" value="1"/>
</dbReference>
<keyword evidence="2" id="KW-0547">Nucleotide-binding</keyword>
<feature type="domain" description="Mur ligase central" evidence="5">
    <location>
        <begin position="410"/>
        <end position="598"/>
    </location>
</feature>
<evidence type="ECO:0000256" key="2">
    <source>
        <dbReference type="ARBA" id="ARBA00022741"/>
    </source>
</evidence>
<dbReference type="RefSeq" id="WP_377345916.1">
    <property type="nucleotide sequence ID" value="NZ_JBHLTP010000004.1"/>
</dbReference>
<dbReference type="InterPro" id="IPR051046">
    <property type="entry name" value="MurCDEF_CellWall_CoF430Synth"/>
</dbReference>
<dbReference type="Gene3D" id="3.30.1490.20">
    <property type="entry name" value="ATP-grasp fold, A domain"/>
    <property type="match status" value="1"/>
</dbReference>
<evidence type="ECO:0000256" key="3">
    <source>
        <dbReference type="ARBA" id="ARBA00022840"/>
    </source>
</evidence>
<keyword evidence="7" id="KW-1185">Reference proteome</keyword>
<dbReference type="SUPFAM" id="SSF53623">
    <property type="entry name" value="MurD-like peptide ligases, catalytic domain"/>
    <property type="match status" value="1"/>
</dbReference>
<dbReference type="InterPro" id="IPR004101">
    <property type="entry name" value="Mur_ligase_C"/>
</dbReference>
<dbReference type="InterPro" id="IPR013221">
    <property type="entry name" value="Mur_ligase_cen"/>
</dbReference>
<dbReference type="SUPFAM" id="SSF56059">
    <property type="entry name" value="Glutathione synthetase ATP-binding domain-like"/>
    <property type="match status" value="1"/>
</dbReference>